<protein>
    <submittedName>
        <fullName evidence="1">Uncharacterized protein</fullName>
    </submittedName>
</protein>
<dbReference type="EMBL" id="FCOB02000003">
    <property type="protein sequence ID" value="SAK46726.1"/>
    <property type="molecule type" value="Genomic_DNA"/>
</dbReference>
<proteinExistence type="predicted"/>
<comment type="caution">
    <text evidence="1">The sequence shown here is derived from an EMBL/GenBank/DDBJ whole genome shotgun (WGS) entry which is preliminary data.</text>
</comment>
<gene>
    <name evidence="1" type="ORF">AWB83_00758</name>
</gene>
<evidence type="ECO:0000313" key="2">
    <source>
        <dbReference type="Proteomes" id="UP000054978"/>
    </source>
</evidence>
<keyword evidence="2" id="KW-1185">Reference proteome</keyword>
<evidence type="ECO:0000313" key="1">
    <source>
        <dbReference type="EMBL" id="SAK46726.1"/>
    </source>
</evidence>
<name>A0A157ZMK5_9BURK</name>
<organism evidence="1 2">
    <name type="scientific">Caballeronia ptereochthonis</name>
    <dbReference type="NCBI Taxonomy" id="1777144"/>
    <lineage>
        <taxon>Bacteria</taxon>
        <taxon>Pseudomonadati</taxon>
        <taxon>Pseudomonadota</taxon>
        <taxon>Betaproteobacteria</taxon>
        <taxon>Burkholderiales</taxon>
        <taxon>Burkholderiaceae</taxon>
        <taxon>Caballeronia</taxon>
    </lineage>
</organism>
<sequence>MAEDGVRLAGFDASFRLRCVGVLPRLIAIATHLFLFPEATADALRDFSNAQANPS</sequence>
<dbReference type="Proteomes" id="UP000054978">
    <property type="component" value="Unassembled WGS sequence"/>
</dbReference>
<dbReference type="STRING" id="1777144.AWB83_00758"/>
<reference evidence="1" key="1">
    <citation type="submission" date="2016-01" db="EMBL/GenBank/DDBJ databases">
        <authorList>
            <person name="Peeters C."/>
        </authorList>
    </citation>
    <scope>NUCLEOTIDE SEQUENCE [LARGE SCALE GENOMIC DNA]</scope>
    <source>
        <strain evidence="1">LMG 29326</strain>
    </source>
</reference>
<accession>A0A157ZMK5</accession>
<dbReference type="AlphaFoldDB" id="A0A157ZMK5"/>